<accession>A0A6H0S3W2</accession>
<protein>
    <recommendedName>
        <fullName evidence="4">Secreted protein</fullName>
    </recommendedName>
</protein>
<evidence type="ECO:0008006" key="4">
    <source>
        <dbReference type="Google" id="ProtNLM"/>
    </source>
</evidence>
<proteinExistence type="predicted"/>
<evidence type="ECO:0000256" key="1">
    <source>
        <dbReference type="SAM" id="SignalP"/>
    </source>
</evidence>
<evidence type="ECO:0000313" key="2">
    <source>
        <dbReference type="EMBL" id="QIV81850.1"/>
    </source>
</evidence>
<dbReference type="KEGG" id="mfre:EXE63_13895"/>
<gene>
    <name evidence="2" type="ORF">EXE63_13895</name>
</gene>
<dbReference type="AlphaFoldDB" id="A0A6H0S3W2"/>
<feature type="signal peptide" evidence="1">
    <location>
        <begin position="1"/>
        <end position="24"/>
    </location>
</feature>
<organism evidence="2 3">
    <name type="scientific">Mycolicibacterium frederiksbergense</name>
    <dbReference type="NCBI Taxonomy" id="117567"/>
    <lineage>
        <taxon>Bacteria</taxon>
        <taxon>Bacillati</taxon>
        <taxon>Actinomycetota</taxon>
        <taxon>Actinomycetes</taxon>
        <taxon>Mycobacteriales</taxon>
        <taxon>Mycobacteriaceae</taxon>
        <taxon>Mycolicibacterium</taxon>
    </lineage>
</organism>
<reference evidence="2 3" key="1">
    <citation type="submission" date="2019-04" db="EMBL/GenBank/DDBJ databases">
        <title>Draft, Whole-Genome Sequence of the Anthracene-degrading Mycobacterium frederiksbergense LB501T, Isolated from a Polycyclic Aromatic Hydrocarbon (PAH)-Contaminated Soil.</title>
        <authorList>
            <person name="Augelletti F."/>
        </authorList>
    </citation>
    <scope>NUCLEOTIDE SEQUENCE [LARGE SCALE GENOMIC DNA]</scope>
    <source>
        <strain evidence="2 3">LB 501T</strain>
    </source>
</reference>
<keyword evidence="1" id="KW-0732">Signal</keyword>
<dbReference type="Proteomes" id="UP000501849">
    <property type="component" value="Chromosome"/>
</dbReference>
<feature type="chain" id="PRO_5026209516" description="Secreted protein" evidence="1">
    <location>
        <begin position="25"/>
        <end position="171"/>
    </location>
</feature>
<sequence>MHKALAAGMTVTCVVLPCAPSAHADRAEPVPIYGYYDVLIDFAKQTFNGVPTPMNPVTYPTDFATQCDVDGCVARMNNSDDQARNLAAPLEFEYRWNNARWETSGEQPYLCDRTDPTSGVPATRSDYWIPNGDGSFHGERTLVVVGTGCPGEGPGTHWVPISLTPIEPPPN</sequence>
<evidence type="ECO:0000313" key="3">
    <source>
        <dbReference type="Proteomes" id="UP000501849"/>
    </source>
</evidence>
<dbReference type="RefSeq" id="WP_168142401.1">
    <property type="nucleotide sequence ID" value="NZ_CP038799.1"/>
</dbReference>
<name>A0A6H0S3W2_9MYCO</name>
<dbReference type="EMBL" id="CP038799">
    <property type="protein sequence ID" value="QIV81850.1"/>
    <property type="molecule type" value="Genomic_DNA"/>
</dbReference>
<keyword evidence="3" id="KW-1185">Reference proteome</keyword>